<reference evidence="1 2" key="1">
    <citation type="submission" date="2013-02" db="EMBL/GenBank/DDBJ databases">
        <title>The Genome Sequence of Acinetobacter sp. ANC 3994.</title>
        <authorList>
            <consortium name="The Broad Institute Genome Sequencing Platform"/>
            <consortium name="The Broad Institute Genome Sequencing Center for Infectious Disease"/>
            <person name="Cerqueira G."/>
            <person name="Feldgarden M."/>
            <person name="Courvalin P."/>
            <person name="Perichon B."/>
            <person name="Grillot-Courvalin C."/>
            <person name="Clermont D."/>
            <person name="Rocha E."/>
            <person name="Yoon E.-J."/>
            <person name="Nemec A."/>
            <person name="Walker B."/>
            <person name="Young S.K."/>
            <person name="Zeng Q."/>
            <person name="Gargeya S."/>
            <person name="Fitzgerald M."/>
            <person name="Haas B."/>
            <person name="Abouelleil A."/>
            <person name="Alvarado L."/>
            <person name="Arachchi H.M."/>
            <person name="Berlin A.M."/>
            <person name="Chapman S.B."/>
            <person name="Dewar J."/>
            <person name="Goldberg J."/>
            <person name="Griggs A."/>
            <person name="Gujja S."/>
            <person name="Hansen M."/>
            <person name="Howarth C."/>
            <person name="Imamovic A."/>
            <person name="Larimer J."/>
            <person name="McCowan C."/>
            <person name="Murphy C."/>
            <person name="Neiman D."/>
            <person name="Pearson M."/>
            <person name="Priest M."/>
            <person name="Roberts A."/>
            <person name="Saif S."/>
            <person name="Shea T."/>
            <person name="Sisk P."/>
            <person name="Sykes S."/>
            <person name="Wortman J."/>
            <person name="Nusbaum C."/>
            <person name="Birren B."/>
        </authorList>
    </citation>
    <scope>NUCLEOTIDE SEQUENCE [LARGE SCALE GENOMIC DNA]</scope>
    <source>
        <strain evidence="1 2">ANC 3994</strain>
    </source>
</reference>
<protein>
    <submittedName>
        <fullName evidence="1">Uncharacterized protein</fullName>
    </submittedName>
</protein>
<dbReference type="PATRIC" id="fig|1217715.3.peg.2715"/>
<evidence type="ECO:0000313" key="2">
    <source>
        <dbReference type="Proteomes" id="UP000013086"/>
    </source>
</evidence>
<dbReference type="InterPro" id="IPR056209">
    <property type="entry name" value="SU10_adaptor"/>
</dbReference>
<dbReference type="AlphaFoldDB" id="N8NWU7"/>
<dbReference type="RefSeq" id="WP_004649380.1">
    <property type="nucleotide sequence ID" value="NZ_KB849166.1"/>
</dbReference>
<name>N8NWU7_9GAMM</name>
<organism evidence="1 2">
    <name type="scientific">Acinetobacter bohemicus ANC 3994</name>
    <dbReference type="NCBI Taxonomy" id="1217715"/>
    <lineage>
        <taxon>Bacteria</taxon>
        <taxon>Pseudomonadati</taxon>
        <taxon>Pseudomonadota</taxon>
        <taxon>Gammaproteobacteria</taxon>
        <taxon>Moraxellales</taxon>
        <taxon>Moraxellaceae</taxon>
        <taxon>Acinetobacter</taxon>
    </lineage>
</organism>
<dbReference type="EMBL" id="APOH01000021">
    <property type="protein sequence ID" value="ENU18650.1"/>
    <property type="molecule type" value="Genomic_DNA"/>
</dbReference>
<comment type="caution">
    <text evidence="1">The sequence shown here is derived from an EMBL/GenBank/DDBJ whole genome shotgun (WGS) entry which is preliminary data.</text>
</comment>
<accession>N8NWU7</accession>
<dbReference type="HOGENOM" id="CLU_1229018_0_0_6"/>
<evidence type="ECO:0000313" key="1">
    <source>
        <dbReference type="EMBL" id="ENU18650.1"/>
    </source>
</evidence>
<dbReference type="Proteomes" id="UP000013086">
    <property type="component" value="Unassembled WGS sequence"/>
</dbReference>
<proteinExistence type="predicted"/>
<dbReference type="Pfam" id="PF24175">
    <property type="entry name" value="SU10_adaptor"/>
    <property type="match status" value="1"/>
</dbReference>
<sequence>MQLSELLRRFRVQANDKVEPYFNEDEDVKAWLNDAVEEACIRGRLVHESQNSDVCKIAVTSGNSHYVLHEALYEITNLRFDPDSSRTCRHPELVSEEYLDRCYYENWRELTGRPMYAVQSDTALRLVPMPDEDGELKIEGYRTPLLPMVDDTDAPVDLHKAHHPHLIEWALHKAFSVPDTEFFDPNRAQIAEGKFIDYFGERPDSDLRRITREDVPQHVEPFFP</sequence>
<dbReference type="OrthoDB" id="6880023at2"/>
<dbReference type="eggNOG" id="ENOG50336GQ">
    <property type="taxonomic scope" value="Bacteria"/>
</dbReference>
<gene>
    <name evidence="1" type="ORF">F994_02777</name>
</gene>